<dbReference type="RefSeq" id="WP_087712656.1">
    <property type="nucleotide sequence ID" value="NZ_CP021703.1"/>
</dbReference>
<evidence type="ECO:0000256" key="1">
    <source>
        <dbReference type="SAM" id="Phobius"/>
    </source>
</evidence>
<evidence type="ECO:0000313" key="4">
    <source>
        <dbReference type="Proteomes" id="UP000216008"/>
    </source>
</evidence>
<proteinExistence type="predicted"/>
<keyword evidence="1" id="KW-0472">Membrane</keyword>
<accession>A0A1Z1N900</accession>
<feature type="transmembrane region" description="Helical" evidence="1">
    <location>
        <begin position="9"/>
        <end position="28"/>
    </location>
</feature>
<sequence length="131" mass="15389">MKEKEKNTIVGQLLTLDLFAMICGYYFIDTINMFVKRQEWWYDLLVVLIVICEIVYNWLQLLNYKKKITNLVVILTSITLSAILSGIYIGVIWGNIQSKQSYQNNVFLAAIWICMLVIGNIVLWNRYKKNN</sequence>
<protein>
    <submittedName>
        <fullName evidence="3">Uncharacterized protein</fullName>
    </submittedName>
</protein>
<feature type="transmembrane region" description="Helical" evidence="1">
    <location>
        <begin position="106"/>
        <end position="124"/>
    </location>
</feature>
<dbReference type="AlphaFoldDB" id="A0A1Z1N900"/>
<keyword evidence="1" id="KW-1133">Transmembrane helix</keyword>
<feature type="transmembrane region" description="Helical" evidence="1">
    <location>
        <begin position="71"/>
        <end position="94"/>
    </location>
</feature>
<dbReference type="Proteomes" id="UP000216008">
    <property type="component" value="Unassembled WGS sequence"/>
</dbReference>
<evidence type="ECO:0000313" key="5">
    <source>
        <dbReference type="Proteomes" id="UP000216448"/>
    </source>
</evidence>
<dbReference type="Proteomes" id="UP000216448">
    <property type="component" value="Unassembled WGS sequence"/>
</dbReference>
<dbReference type="EMBL" id="NIBD01000069">
    <property type="protein sequence ID" value="PAB53680.1"/>
    <property type="molecule type" value="Genomic_DNA"/>
</dbReference>
<keyword evidence="1" id="KW-0812">Transmembrane</keyword>
<dbReference type="EMBL" id="NIBB01000053">
    <property type="protein sequence ID" value="PAB52214.1"/>
    <property type="molecule type" value="Genomic_DNA"/>
</dbReference>
<comment type="caution">
    <text evidence="3">The sequence shown here is derived from an EMBL/GenBank/DDBJ whole genome shotgun (WGS) entry which is preliminary data.</text>
</comment>
<gene>
    <name evidence="2" type="ORF">A3P64_07550</name>
    <name evidence="3" type="ORF">A3Q24_09640</name>
</gene>
<organism evidence="3 4">
    <name type="scientific">Lactobacillus johnsonii</name>
    <dbReference type="NCBI Taxonomy" id="33959"/>
    <lineage>
        <taxon>Bacteria</taxon>
        <taxon>Bacillati</taxon>
        <taxon>Bacillota</taxon>
        <taxon>Bacilli</taxon>
        <taxon>Lactobacillales</taxon>
        <taxon>Lactobacillaceae</taxon>
        <taxon>Lactobacillus</taxon>
    </lineage>
</organism>
<evidence type="ECO:0000313" key="3">
    <source>
        <dbReference type="EMBL" id="PAB53680.1"/>
    </source>
</evidence>
<feature type="transmembrane region" description="Helical" evidence="1">
    <location>
        <begin position="40"/>
        <end position="59"/>
    </location>
</feature>
<evidence type="ECO:0000313" key="2">
    <source>
        <dbReference type="EMBL" id="PAB52214.1"/>
    </source>
</evidence>
<reference evidence="4 5" key="1">
    <citation type="submission" date="2017-05" db="EMBL/GenBank/DDBJ databases">
        <title>Lactobacillus johnsonii from commercial turkeys.</title>
        <authorList>
            <person name="Johnson T.J."/>
            <person name="Youmans B."/>
        </authorList>
    </citation>
    <scope>NUCLEOTIDE SEQUENCE [LARGE SCALE GENOMIC DNA]</scope>
    <source>
        <strain evidence="3 4">UMNLJ114</strain>
        <strain evidence="2 5">UMNLJ54</strain>
    </source>
</reference>
<name>A0A1Z1N900_LACJH</name>